<dbReference type="RefSeq" id="WP_068770477.1">
    <property type="nucleotide sequence ID" value="NZ_CP109796.1"/>
</dbReference>
<dbReference type="EMBL" id="LRRQ01000081">
    <property type="protein sequence ID" value="OAM89700.1"/>
    <property type="molecule type" value="Genomic_DNA"/>
</dbReference>
<dbReference type="PANTHER" id="PTHR43818">
    <property type="entry name" value="BCDNA.GH03377"/>
    <property type="match status" value="1"/>
</dbReference>
<organism evidence="4 5">
    <name type="scientific">Termitidicoccus mucosus</name>
    <dbReference type="NCBI Taxonomy" id="1184151"/>
    <lineage>
        <taxon>Bacteria</taxon>
        <taxon>Pseudomonadati</taxon>
        <taxon>Verrucomicrobiota</taxon>
        <taxon>Opitutia</taxon>
        <taxon>Opitutales</taxon>
        <taxon>Opitutaceae</taxon>
        <taxon>Termitidicoccus</taxon>
    </lineage>
</organism>
<dbReference type="InterPro" id="IPR043906">
    <property type="entry name" value="Gfo/Idh/MocA_OxRdtase_bact_C"/>
</dbReference>
<evidence type="ECO:0000259" key="3">
    <source>
        <dbReference type="Pfam" id="PF19051"/>
    </source>
</evidence>
<evidence type="ECO:0000313" key="5">
    <source>
        <dbReference type="Proteomes" id="UP000078486"/>
    </source>
</evidence>
<keyword evidence="5" id="KW-1185">Reference proteome</keyword>
<feature type="domain" description="Gfo/Idh/MocA-like oxidoreductase bacterial type C-terminal" evidence="3">
    <location>
        <begin position="234"/>
        <end position="294"/>
    </location>
</feature>
<feature type="domain" description="Gfo/Idh/MocA-like oxidoreductase N-terminal" evidence="2">
    <location>
        <begin position="62"/>
        <end position="183"/>
    </location>
</feature>
<evidence type="ECO:0000256" key="1">
    <source>
        <dbReference type="SAM" id="Phobius"/>
    </source>
</evidence>
<name>A0A178IIF3_9BACT</name>
<keyword evidence="1" id="KW-0812">Transmembrane</keyword>
<feature type="domain" description="Gfo/Idh/MocA-like oxidoreductase bacterial type C-terminal" evidence="3">
    <location>
        <begin position="405"/>
        <end position="490"/>
    </location>
</feature>
<dbReference type="STRING" id="1184151.AW736_12015"/>
<dbReference type="SUPFAM" id="SSF51735">
    <property type="entry name" value="NAD(P)-binding Rossmann-fold domains"/>
    <property type="match status" value="1"/>
</dbReference>
<keyword evidence="1" id="KW-0472">Membrane</keyword>
<dbReference type="Gene3D" id="3.30.360.10">
    <property type="entry name" value="Dihydrodipicolinate Reductase, domain 2"/>
    <property type="match status" value="1"/>
</dbReference>
<accession>A0A178IIF3</accession>
<dbReference type="InterPro" id="IPR050463">
    <property type="entry name" value="Gfo/Idh/MocA_oxidrdct_glycsds"/>
</dbReference>
<dbReference type="OrthoDB" id="9792935at2"/>
<sequence>MKTDIPHPRSADSIARRAFLKNILATGAVSILAPSVLLYSADTPAKGKAKKVSKKYKGEKVNLACVGIGNRGEQIIRALHDTGLANIVALCDTDMGAPHTLEILKRFPDIPRFQDFRQMFDKMGAQIEAVSIATPDFSHFPITILAMSLGKHVYVEKPMAHSFLQIELLMAAEKKYKVAAQMGNQGHSEANYFQFKAWSDAGIIRNVTKITAYMNSPRRWHDSSDLAFSKIAGYLPEQSVPDTLDWDCWLATEQYHKYNTGYINGEWRSWYDFGNGALGDWGAHIFDTAHEFLDLGLPSEVEAVKLEGHNHFIFPQASTLAFRFPKRGEKPPLDLTWYDGVKNFPPLPADMGEPVGGTDIPPPSTGTIETKKLPPGKIIYGEGLTFKGGSHSSTLKIIPEARAKDMASCLPEVPVSPSNHFANFLLACKGREKCRSSFAVAGPLCQMMDMGVIAQRLNAKLKFDRTTKQFTNNKLADDLLIGSPPRKGWEQYYAM</sequence>
<dbReference type="InterPro" id="IPR000683">
    <property type="entry name" value="Gfo/Idh/MocA-like_OxRdtase_N"/>
</dbReference>
<dbReference type="Gene3D" id="3.40.50.720">
    <property type="entry name" value="NAD(P)-binding Rossmann-like Domain"/>
    <property type="match status" value="1"/>
</dbReference>
<protein>
    <submittedName>
        <fullName evidence="4">Oxidoreductase</fullName>
    </submittedName>
</protein>
<evidence type="ECO:0000313" key="4">
    <source>
        <dbReference type="EMBL" id="OAM89700.1"/>
    </source>
</evidence>
<dbReference type="AlphaFoldDB" id="A0A178IIF3"/>
<feature type="transmembrane region" description="Helical" evidence="1">
    <location>
        <begin position="20"/>
        <end position="41"/>
    </location>
</feature>
<evidence type="ECO:0000259" key="2">
    <source>
        <dbReference type="Pfam" id="PF01408"/>
    </source>
</evidence>
<dbReference type="InterPro" id="IPR006311">
    <property type="entry name" value="TAT_signal"/>
</dbReference>
<dbReference type="Pfam" id="PF19051">
    <property type="entry name" value="GFO_IDH_MocA_C2"/>
    <property type="match status" value="2"/>
</dbReference>
<dbReference type="GO" id="GO:0000166">
    <property type="term" value="F:nucleotide binding"/>
    <property type="evidence" value="ECO:0007669"/>
    <property type="project" value="InterPro"/>
</dbReference>
<dbReference type="InterPro" id="IPR036291">
    <property type="entry name" value="NAD(P)-bd_dom_sf"/>
</dbReference>
<dbReference type="PROSITE" id="PS51318">
    <property type="entry name" value="TAT"/>
    <property type="match status" value="1"/>
</dbReference>
<dbReference type="SUPFAM" id="SSF55347">
    <property type="entry name" value="Glyceraldehyde-3-phosphate dehydrogenase-like, C-terminal domain"/>
    <property type="match status" value="1"/>
</dbReference>
<dbReference type="Proteomes" id="UP000078486">
    <property type="component" value="Unassembled WGS sequence"/>
</dbReference>
<dbReference type="Pfam" id="PF01408">
    <property type="entry name" value="GFO_IDH_MocA"/>
    <property type="match status" value="1"/>
</dbReference>
<proteinExistence type="predicted"/>
<gene>
    <name evidence="4" type="ORF">AW736_12015</name>
</gene>
<comment type="caution">
    <text evidence="4">The sequence shown here is derived from an EMBL/GenBank/DDBJ whole genome shotgun (WGS) entry which is preliminary data.</text>
</comment>
<dbReference type="PANTHER" id="PTHR43818:SF3">
    <property type="entry name" value="OXIDOREDUCTASE-RELATED"/>
    <property type="match status" value="1"/>
</dbReference>
<keyword evidence="1" id="KW-1133">Transmembrane helix</keyword>
<reference evidence="4 5" key="1">
    <citation type="submission" date="2016-01" db="EMBL/GenBank/DDBJ databases">
        <title>High potential of lignocellulose degradation of a new Verrucomicrobia species.</title>
        <authorList>
            <person name="Wang Y."/>
            <person name="Shi Y."/>
            <person name="Qiu Z."/>
            <person name="Liu S."/>
            <person name="Yang H."/>
        </authorList>
    </citation>
    <scope>NUCLEOTIDE SEQUENCE [LARGE SCALE GENOMIC DNA]</scope>
    <source>
        <strain evidence="4 5">TSB47</strain>
    </source>
</reference>